<dbReference type="InterPro" id="IPR002524">
    <property type="entry name" value="Cation_efflux"/>
</dbReference>
<dbReference type="GO" id="GO:0005794">
    <property type="term" value="C:Golgi apparatus"/>
    <property type="evidence" value="ECO:0007669"/>
    <property type="project" value="TreeGrafter"/>
</dbReference>
<feature type="transmembrane region" description="Helical" evidence="9">
    <location>
        <begin position="218"/>
        <end position="238"/>
    </location>
</feature>
<dbReference type="GO" id="GO:1904257">
    <property type="term" value="P:zinc ion import into Golgi lumen"/>
    <property type="evidence" value="ECO:0007669"/>
    <property type="project" value="TreeGrafter"/>
</dbReference>
<dbReference type="Gene3D" id="1.20.1510.10">
    <property type="entry name" value="Cation efflux protein transmembrane domain"/>
    <property type="match status" value="1"/>
</dbReference>
<dbReference type="InterPro" id="IPR058533">
    <property type="entry name" value="Cation_efflux_TM"/>
</dbReference>
<dbReference type="GO" id="GO:0006882">
    <property type="term" value="P:intracellular zinc ion homeostasis"/>
    <property type="evidence" value="ECO:0007669"/>
    <property type="project" value="InterPro"/>
</dbReference>
<reference evidence="11" key="1">
    <citation type="submission" date="2022-06" db="EMBL/GenBank/DDBJ databases">
        <authorList>
            <consortium name="SYNGENTA / RWTH Aachen University"/>
        </authorList>
    </citation>
    <scope>NUCLEOTIDE SEQUENCE</scope>
</reference>
<evidence type="ECO:0000313" key="12">
    <source>
        <dbReference type="Proteomes" id="UP001153365"/>
    </source>
</evidence>
<dbReference type="AlphaFoldDB" id="A0AAV0BK09"/>
<evidence type="ECO:0000256" key="4">
    <source>
        <dbReference type="ARBA" id="ARBA00022692"/>
    </source>
</evidence>
<dbReference type="InterPro" id="IPR045316">
    <property type="entry name" value="Msc2-like"/>
</dbReference>
<keyword evidence="3" id="KW-0813">Transport</keyword>
<feature type="compositionally biased region" description="Basic residues" evidence="8">
    <location>
        <begin position="166"/>
        <end position="175"/>
    </location>
</feature>
<dbReference type="Proteomes" id="UP001153365">
    <property type="component" value="Unassembled WGS sequence"/>
</dbReference>
<comment type="caution">
    <text evidence="11">The sequence shown here is derived from an EMBL/GenBank/DDBJ whole genome shotgun (WGS) entry which is preliminary data.</text>
</comment>
<evidence type="ECO:0000259" key="10">
    <source>
        <dbReference type="Pfam" id="PF01545"/>
    </source>
</evidence>
<evidence type="ECO:0000256" key="6">
    <source>
        <dbReference type="ARBA" id="ARBA00023065"/>
    </source>
</evidence>
<dbReference type="FunFam" id="1.20.1510.10:FF:000033">
    <property type="entry name" value="Unplaced genomic scaffold supercont1.9, whole genome shotgun sequence"/>
    <property type="match status" value="1"/>
</dbReference>
<sequence>MFKKLSGVIKTILDNQESRNIFFFLCLNLAYMVIQMMYGVWTNSLGLISDSIHMFFDCMALGMGLFASVMATWPPDEEFTHGYGRVQTLSGFANGIFLMLISIFIVIEAIQRLLNPPEMNTNKLLIVSFMGLVVNLVGMFCTGHHHHHHHGHSHSHDHDHHDDDHHHHHHHHHHGDGKFISHGKIIFLTTVLYTTEKLNLFFFSKKKNLGHSHNMKGVFLHVMADTLGSVGVIISTILIERYGWTGFDPIASIFIALLIFASVVPLVQDSAKVLILELGAEKEVKVRKALNQLSKIEGLSSYSMPRFWPKDPSKISGSIHLQLTPRTSTTNDLKTATTLKKRKKKADRDDLELISSCSTDSSISLSSSSSGDLIVERLRRGGGLYEGFYKDCERVKGDVEKVLYEGIEGLDELVIQIEGVDGIKSCFCLTRNWIDEDGANNDLDGGSNIQPDHGIFQRQQQQRGGG</sequence>
<organism evidence="11 12">
    <name type="scientific">Phakopsora pachyrhizi</name>
    <name type="common">Asian soybean rust disease fungus</name>
    <dbReference type="NCBI Taxonomy" id="170000"/>
    <lineage>
        <taxon>Eukaryota</taxon>
        <taxon>Fungi</taxon>
        <taxon>Dikarya</taxon>
        <taxon>Basidiomycota</taxon>
        <taxon>Pucciniomycotina</taxon>
        <taxon>Pucciniomycetes</taxon>
        <taxon>Pucciniales</taxon>
        <taxon>Phakopsoraceae</taxon>
        <taxon>Phakopsora</taxon>
    </lineage>
</organism>
<keyword evidence="12" id="KW-1185">Reference proteome</keyword>
<keyword evidence="6" id="KW-0406">Ion transport</keyword>
<evidence type="ECO:0000256" key="3">
    <source>
        <dbReference type="ARBA" id="ARBA00022448"/>
    </source>
</evidence>
<proteinExistence type="inferred from homology"/>
<protein>
    <submittedName>
        <fullName evidence="11">Cation efflux family-domain-containing protein</fullName>
    </submittedName>
</protein>
<evidence type="ECO:0000256" key="8">
    <source>
        <dbReference type="SAM" id="MobiDB-lite"/>
    </source>
</evidence>
<feature type="transmembrane region" description="Helical" evidence="9">
    <location>
        <begin position="92"/>
        <end position="111"/>
    </location>
</feature>
<feature type="transmembrane region" description="Helical" evidence="9">
    <location>
        <begin position="52"/>
        <end position="71"/>
    </location>
</feature>
<evidence type="ECO:0000256" key="5">
    <source>
        <dbReference type="ARBA" id="ARBA00022989"/>
    </source>
</evidence>
<dbReference type="Pfam" id="PF01545">
    <property type="entry name" value="Cation_efflux"/>
    <property type="match status" value="1"/>
</dbReference>
<feature type="compositionally biased region" description="Basic and acidic residues" evidence="8">
    <location>
        <begin position="154"/>
        <end position="165"/>
    </location>
</feature>
<dbReference type="InterPro" id="IPR027469">
    <property type="entry name" value="Cation_efflux_TMD_sf"/>
</dbReference>
<keyword evidence="5 9" id="KW-1133">Transmembrane helix</keyword>
<keyword evidence="4 9" id="KW-0812">Transmembrane</keyword>
<feature type="region of interest" description="Disordered" evidence="8">
    <location>
        <begin position="149"/>
        <end position="177"/>
    </location>
</feature>
<name>A0AAV0BK09_PHAPC</name>
<feature type="domain" description="Cation efflux protein transmembrane" evidence="10">
    <location>
        <begin position="21"/>
        <end position="275"/>
    </location>
</feature>
<gene>
    <name evidence="11" type="ORF">PPACK8108_LOCUS20951</name>
</gene>
<dbReference type="GO" id="GO:0016020">
    <property type="term" value="C:membrane"/>
    <property type="evidence" value="ECO:0007669"/>
    <property type="project" value="UniProtKB-SubCell"/>
</dbReference>
<dbReference type="SUPFAM" id="SSF161111">
    <property type="entry name" value="Cation efflux protein transmembrane domain-like"/>
    <property type="match status" value="1"/>
</dbReference>
<evidence type="ECO:0000256" key="7">
    <source>
        <dbReference type="ARBA" id="ARBA00023136"/>
    </source>
</evidence>
<dbReference type="GO" id="GO:0005385">
    <property type="term" value="F:zinc ion transmembrane transporter activity"/>
    <property type="evidence" value="ECO:0007669"/>
    <property type="project" value="InterPro"/>
</dbReference>
<evidence type="ECO:0000256" key="9">
    <source>
        <dbReference type="SAM" id="Phobius"/>
    </source>
</evidence>
<accession>A0AAV0BK09</accession>
<evidence type="ECO:0000256" key="2">
    <source>
        <dbReference type="ARBA" id="ARBA00008873"/>
    </source>
</evidence>
<comment type="subcellular location">
    <subcellularLocation>
        <location evidence="1">Membrane</location>
        <topology evidence="1">Multi-pass membrane protein</topology>
    </subcellularLocation>
</comment>
<evidence type="ECO:0000256" key="1">
    <source>
        <dbReference type="ARBA" id="ARBA00004141"/>
    </source>
</evidence>
<dbReference type="EMBL" id="CALTRL010005783">
    <property type="protein sequence ID" value="CAH7686318.1"/>
    <property type="molecule type" value="Genomic_DNA"/>
</dbReference>
<feature type="transmembrane region" description="Helical" evidence="9">
    <location>
        <begin position="123"/>
        <end position="142"/>
    </location>
</feature>
<feature type="transmembrane region" description="Helical" evidence="9">
    <location>
        <begin position="21"/>
        <end position="40"/>
    </location>
</feature>
<dbReference type="NCBIfam" id="TIGR01297">
    <property type="entry name" value="CDF"/>
    <property type="match status" value="1"/>
</dbReference>
<keyword evidence="7 9" id="KW-0472">Membrane</keyword>
<comment type="similarity">
    <text evidence="2">Belongs to the cation diffusion facilitator (CDF) transporter (TC 2.A.4) family. SLC30A subfamily.</text>
</comment>
<feature type="transmembrane region" description="Helical" evidence="9">
    <location>
        <begin position="250"/>
        <end position="267"/>
    </location>
</feature>
<dbReference type="PANTHER" id="PTHR45755:SF4">
    <property type="entry name" value="ZINC TRANSPORTER 7"/>
    <property type="match status" value="1"/>
</dbReference>
<dbReference type="GO" id="GO:0031410">
    <property type="term" value="C:cytoplasmic vesicle"/>
    <property type="evidence" value="ECO:0007669"/>
    <property type="project" value="TreeGrafter"/>
</dbReference>
<evidence type="ECO:0000313" key="11">
    <source>
        <dbReference type="EMBL" id="CAH7686318.1"/>
    </source>
</evidence>
<dbReference type="PANTHER" id="PTHR45755">
    <property type="match status" value="1"/>
</dbReference>